<proteinExistence type="predicted"/>
<evidence type="ECO:0000256" key="1">
    <source>
        <dbReference type="SAM" id="Phobius"/>
    </source>
</evidence>
<feature type="transmembrane region" description="Helical" evidence="1">
    <location>
        <begin position="7"/>
        <end position="24"/>
    </location>
</feature>
<gene>
    <name evidence="3" type="ORF">BJ975_002352</name>
    <name evidence="2" type="ORF">IDH50_16430</name>
</gene>
<name>A0A8I0G2S2_9ACTN</name>
<dbReference type="Proteomes" id="UP000659061">
    <property type="component" value="Unassembled WGS sequence"/>
</dbReference>
<dbReference type="AlphaFoldDB" id="A0A8I0G2S2"/>
<accession>A0A8I0G2S2</accession>
<organism evidence="2 5">
    <name type="scientific">Aeromicrobium tamlense</name>
    <dbReference type="NCBI Taxonomy" id="375541"/>
    <lineage>
        <taxon>Bacteria</taxon>
        <taxon>Bacillati</taxon>
        <taxon>Actinomycetota</taxon>
        <taxon>Actinomycetes</taxon>
        <taxon>Propionibacteriales</taxon>
        <taxon>Nocardioidaceae</taxon>
        <taxon>Aeromicrobium</taxon>
    </lineage>
</organism>
<sequence>MLSRIDLVAYLVLAVTLVAMVLLLSDRGVFAWALAGACFVGVLAGDLTLRAIRRRSRR</sequence>
<dbReference type="EMBL" id="JACBZN010000001">
    <property type="protein sequence ID" value="NYI38977.1"/>
    <property type="molecule type" value="Genomic_DNA"/>
</dbReference>
<evidence type="ECO:0000313" key="4">
    <source>
        <dbReference type="Proteomes" id="UP000587211"/>
    </source>
</evidence>
<dbReference type="Proteomes" id="UP000587211">
    <property type="component" value="Unassembled WGS sequence"/>
</dbReference>
<protein>
    <submittedName>
        <fullName evidence="2">Uncharacterized protein</fullName>
    </submittedName>
</protein>
<keyword evidence="1" id="KW-1133">Transmembrane helix</keyword>
<keyword evidence="1" id="KW-0472">Membrane</keyword>
<evidence type="ECO:0000313" key="3">
    <source>
        <dbReference type="EMBL" id="NYI38977.1"/>
    </source>
</evidence>
<evidence type="ECO:0000313" key="2">
    <source>
        <dbReference type="EMBL" id="MBD1271834.1"/>
    </source>
</evidence>
<dbReference type="RefSeq" id="WP_179426172.1">
    <property type="nucleotide sequence ID" value="NZ_BAAAMP010000002.1"/>
</dbReference>
<dbReference type="EMBL" id="JACWMT010000004">
    <property type="protein sequence ID" value="MBD1271834.1"/>
    <property type="molecule type" value="Genomic_DNA"/>
</dbReference>
<reference evidence="2" key="2">
    <citation type="submission" date="2020-09" db="EMBL/GenBank/DDBJ databases">
        <title>Novel species in genus Aeromicrobium.</title>
        <authorList>
            <person name="Zhang G."/>
        </authorList>
    </citation>
    <scope>NUCLEOTIDE SEQUENCE</scope>
    <source>
        <strain evidence="2">SSW1-57</strain>
    </source>
</reference>
<keyword evidence="1" id="KW-0812">Transmembrane</keyword>
<comment type="caution">
    <text evidence="2">The sequence shown here is derived from an EMBL/GenBank/DDBJ whole genome shotgun (WGS) entry which is preliminary data.</text>
</comment>
<keyword evidence="4" id="KW-1185">Reference proteome</keyword>
<feature type="transmembrane region" description="Helical" evidence="1">
    <location>
        <begin position="30"/>
        <end position="49"/>
    </location>
</feature>
<evidence type="ECO:0000313" key="5">
    <source>
        <dbReference type="Proteomes" id="UP000659061"/>
    </source>
</evidence>
<reference evidence="3 4" key="1">
    <citation type="submission" date="2020-07" db="EMBL/GenBank/DDBJ databases">
        <title>Sequencing the genomes of 1000 actinobacteria strains.</title>
        <authorList>
            <person name="Klenk H.-P."/>
        </authorList>
    </citation>
    <scope>NUCLEOTIDE SEQUENCE [LARGE SCALE GENOMIC DNA]</scope>
    <source>
        <strain evidence="3 4">DSM 19087</strain>
    </source>
</reference>